<sequence>MNSGRVTAYDVAGLAGVSQSTVSRVLNGKTSVRPDIRVRVEEAARKLGYIANATASNLRRSTTRTIALVVLYDDHEGIGSLNPFYTTLQGHISVAANAEGYAVLTSLMSEKMGDVGLVMRGLADGYIVIGSGRDKVCWDRFRALAEDGVPVVGWGIASQRLSAISAANVDAAAGAVEHLVDIGCRAIACLSPRPGDQRQFADRVEGYRSVMSRRGMKETVRYSDVPTDRLEQGLKLMHQVLDEGTQLDGIFATCDLMAIGALRALHERGLSVPGQVALCGFDGIYATRLTNPSITTVEQDMPAIARRLVSNFIGVSSGDAIDTSPVPGKLVIRESTGR</sequence>
<keyword evidence="6" id="KW-1185">Reference proteome</keyword>
<evidence type="ECO:0000256" key="1">
    <source>
        <dbReference type="ARBA" id="ARBA00023015"/>
    </source>
</evidence>
<organism evidence="5 6">
    <name type="scientific">Novosphingobium mathurense</name>
    <dbReference type="NCBI Taxonomy" id="428990"/>
    <lineage>
        <taxon>Bacteria</taxon>
        <taxon>Pseudomonadati</taxon>
        <taxon>Pseudomonadota</taxon>
        <taxon>Alphaproteobacteria</taxon>
        <taxon>Sphingomonadales</taxon>
        <taxon>Sphingomonadaceae</taxon>
        <taxon>Novosphingobium</taxon>
    </lineage>
</organism>
<evidence type="ECO:0000313" key="5">
    <source>
        <dbReference type="EMBL" id="SLJ97452.1"/>
    </source>
</evidence>
<gene>
    <name evidence="5" type="ORF">SAMN06295987_102848</name>
</gene>
<dbReference type="EMBL" id="FVZE01000002">
    <property type="protein sequence ID" value="SLJ97452.1"/>
    <property type="molecule type" value="Genomic_DNA"/>
</dbReference>
<evidence type="ECO:0000313" key="6">
    <source>
        <dbReference type="Proteomes" id="UP000190989"/>
    </source>
</evidence>
<dbReference type="STRING" id="428990.SAMN06295987_102848"/>
<proteinExistence type="predicted"/>
<name>A0A1U6HNS6_9SPHN</name>
<dbReference type="InterPro" id="IPR000843">
    <property type="entry name" value="HTH_LacI"/>
</dbReference>
<dbReference type="PANTHER" id="PTHR30146:SF120">
    <property type="entry name" value="ALANINE RACEMASE"/>
    <property type="match status" value="1"/>
</dbReference>
<dbReference type="InterPro" id="IPR046335">
    <property type="entry name" value="LacI/GalR-like_sensor"/>
</dbReference>
<dbReference type="GO" id="GO:0003700">
    <property type="term" value="F:DNA-binding transcription factor activity"/>
    <property type="evidence" value="ECO:0007669"/>
    <property type="project" value="TreeGrafter"/>
</dbReference>
<keyword evidence="3" id="KW-0804">Transcription</keyword>
<reference evidence="6" key="1">
    <citation type="submission" date="2017-02" db="EMBL/GenBank/DDBJ databases">
        <authorList>
            <person name="Varghese N."/>
            <person name="Submissions S."/>
        </authorList>
    </citation>
    <scope>NUCLEOTIDE SEQUENCE [LARGE SCALE GENOMIC DNA]</scope>
    <source>
        <strain evidence="6">SM117</strain>
    </source>
</reference>
<dbReference type="GO" id="GO:0000976">
    <property type="term" value="F:transcription cis-regulatory region binding"/>
    <property type="evidence" value="ECO:0007669"/>
    <property type="project" value="TreeGrafter"/>
</dbReference>
<protein>
    <submittedName>
        <fullName evidence="5">Transcriptional regulator, LacI family</fullName>
    </submittedName>
</protein>
<dbReference type="SMART" id="SM00354">
    <property type="entry name" value="HTH_LACI"/>
    <property type="match status" value="1"/>
</dbReference>
<dbReference type="Pfam" id="PF13377">
    <property type="entry name" value="Peripla_BP_3"/>
    <property type="match status" value="1"/>
</dbReference>
<dbReference type="Gene3D" id="1.10.260.40">
    <property type="entry name" value="lambda repressor-like DNA-binding domains"/>
    <property type="match status" value="1"/>
</dbReference>
<keyword evidence="1" id="KW-0805">Transcription regulation</keyword>
<feature type="domain" description="HTH lacI-type" evidence="4">
    <location>
        <begin position="6"/>
        <end position="60"/>
    </location>
</feature>
<keyword evidence="2" id="KW-0238">DNA-binding</keyword>
<dbReference type="AlphaFoldDB" id="A0A1U6HNS6"/>
<dbReference type="Pfam" id="PF00356">
    <property type="entry name" value="LacI"/>
    <property type="match status" value="1"/>
</dbReference>
<dbReference type="CDD" id="cd06295">
    <property type="entry name" value="PBP1_CelR"/>
    <property type="match status" value="1"/>
</dbReference>
<dbReference type="PANTHER" id="PTHR30146">
    <property type="entry name" value="LACI-RELATED TRANSCRIPTIONAL REPRESSOR"/>
    <property type="match status" value="1"/>
</dbReference>
<dbReference type="PRINTS" id="PR00036">
    <property type="entry name" value="HTHLACI"/>
</dbReference>
<dbReference type="PROSITE" id="PS50932">
    <property type="entry name" value="HTH_LACI_2"/>
    <property type="match status" value="1"/>
</dbReference>
<accession>A0A1U6HNS6</accession>
<dbReference type="InterPro" id="IPR010982">
    <property type="entry name" value="Lambda_DNA-bd_dom_sf"/>
</dbReference>
<dbReference type="SUPFAM" id="SSF47413">
    <property type="entry name" value="lambda repressor-like DNA-binding domains"/>
    <property type="match status" value="1"/>
</dbReference>
<evidence type="ECO:0000256" key="2">
    <source>
        <dbReference type="ARBA" id="ARBA00023125"/>
    </source>
</evidence>
<dbReference type="SUPFAM" id="SSF53822">
    <property type="entry name" value="Periplasmic binding protein-like I"/>
    <property type="match status" value="1"/>
</dbReference>
<evidence type="ECO:0000259" key="4">
    <source>
        <dbReference type="PROSITE" id="PS50932"/>
    </source>
</evidence>
<dbReference type="CDD" id="cd01392">
    <property type="entry name" value="HTH_LacI"/>
    <property type="match status" value="1"/>
</dbReference>
<dbReference type="InterPro" id="IPR028082">
    <property type="entry name" value="Peripla_BP_I"/>
</dbReference>
<dbReference type="RefSeq" id="WP_231634773.1">
    <property type="nucleotide sequence ID" value="NZ_FVZE01000002.1"/>
</dbReference>
<evidence type="ECO:0000256" key="3">
    <source>
        <dbReference type="ARBA" id="ARBA00023163"/>
    </source>
</evidence>
<dbReference type="Gene3D" id="3.40.50.2300">
    <property type="match status" value="2"/>
</dbReference>
<dbReference type="Proteomes" id="UP000190989">
    <property type="component" value="Unassembled WGS sequence"/>
</dbReference>